<comment type="catalytic activity">
    <reaction evidence="8">
        <text>(7R,8S)-7,8-diammoniononanoate + CO2 + ATP = (4R,5S)-dethiobiotin + ADP + phosphate + 3 H(+)</text>
        <dbReference type="Rhea" id="RHEA:15805"/>
        <dbReference type="ChEBI" id="CHEBI:15378"/>
        <dbReference type="ChEBI" id="CHEBI:16526"/>
        <dbReference type="ChEBI" id="CHEBI:30616"/>
        <dbReference type="ChEBI" id="CHEBI:43474"/>
        <dbReference type="ChEBI" id="CHEBI:149469"/>
        <dbReference type="ChEBI" id="CHEBI:149473"/>
        <dbReference type="ChEBI" id="CHEBI:456216"/>
        <dbReference type="EC" id="6.3.3.3"/>
    </reaction>
</comment>
<feature type="binding site" evidence="8">
    <location>
        <begin position="115"/>
        <end position="118"/>
    </location>
    <ligand>
        <name>ATP</name>
        <dbReference type="ChEBI" id="CHEBI:30616"/>
    </ligand>
</feature>
<dbReference type="InterPro" id="IPR004472">
    <property type="entry name" value="DTB_synth_BioD"/>
</dbReference>
<feature type="binding site" evidence="8">
    <location>
        <begin position="204"/>
        <end position="206"/>
    </location>
    <ligand>
        <name>ATP</name>
        <dbReference type="ChEBI" id="CHEBI:30616"/>
    </ligand>
</feature>
<keyword evidence="5 8" id="KW-0093">Biotin biosynthesis</keyword>
<evidence type="ECO:0000256" key="1">
    <source>
        <dbReference type="ARBA" id="ARBA00022490"/>
    </source>
</evidence>
<comment type="similarity">
    <text evidence="8">Belongs to the dethiobiotin synthetase family.</text>
</comment>
<comment type="function">
    <text evidence="8">Catalyzes a mechanistically unusual reaction, the ATP-dependent insertion of CO2 between the N7 and N8 nitrogen atoms of 7,8-diaminopelargonic acid (DAPA, also called 7,8-diammoniononanoate) to form a ureido ring.</text>
</comment>
<evidence type="ECO:0000256" key="4">
    <source>
        <dbReference type="ARBA" id="ARBA00022741"/>
    </source>
</evidence>
<dbReference type="KEGG" id="rip:RIEPE_0566"/>
<dbReference type="GO" id="GO:0009102">
    <property type="term" value="P:biotin biosynthetic process"/>
    <property type="evidence" value="ECO:0007669"/>
    <property type="project" value="UniProtKB-UniRule"/>
</dbReference>
<accession>D4G8Z0</accession>
<sequence length="224" mass="25482">MNKCFFVTGTDTGSGKTMVSCSILQKANSLGYVAVGYKPVSTGISKKYPSKNSDISLLKKYSKLKLRDQEISPVMFFQDTSPHIASKMDRRRINLNDIDIGLENLRKKANFIVIEGIGGWYTPLSSQIKLCDWVKLNNFPIILTVSFRIGCINHALLSIEAIQNSNLRLIGWIANMFSMRDRTQSDYFYSLLHLIPYPCIGIIPKISNWKVRSIKKFIKSKYII</sequence>
<dbReference type="PIRSF" id="PIRSF006755">
    <property type="entry name" value="DTB_synth"/>
    <property type="match status" value="1"/>
</dbReference>
<dbReference type="FunFam" id="3.40.50.300:FF:000292">
    <property type="entry name" value="ATP-dependent dethiobiotin synthetase BioD"/>
    <property type="match status" value="1"/>
</dbReference>
<feature type="binding site" evidence="8">
    <location>
        <position position="54"/>
    </location>
    <ligand>
        <name>Mg(2+)</name>
        <dbReference type="ChEBI" id="CHEBI:18420"/>
    </ligand>
</feature>
<dbReference type="PANTHER" id="PTHR43210">
    <property type="entry name" value="DETHIOBIOTIN SYNTHETASE"/>
    <property type="match status" value="1"/>
</dbReference>
<dbReference type="CDD" id="cd03109">
    <property type="entry name" value="DTBS"/>
    <property type="match status" value="1"/>
</dbReference>
<evidence type="ECO:0000256" key="7">
    <source>
        <dbReference type="ARBA" id="ARBA00022842"/>
    </source>
</evidence>
<keyword evidence="7 8" id="KW-0460">Magnesium</keyword>
<dbReference type="STRING" id="515618.RIEPE_0566"/>
<dbReference type="RefSeq" id="WP_013087908.1">
    <property type="nucleotide sequence ID" value="NC_014109.1"/>
</dbReference>
<gene>
    <name evidence="8 9" type="primary">bioD</name>
    <name evidence="9" type="ordered locus">RIEPE_0566</name>
</gene>
<dbReference type="GO" id="GO:0000287">
    <property type="term" value="F:magnesium ion binding"/>
    <property type="evidence" value="ECO:0007669"/>
    <property type="project" value="UniProtKB-UniRule"/>
</dbReference>
<name>D4G8Z0_RIEPU</name>
<dbReference type="InterPro" id="IPR027417">
    <property type="entry name" value="P-loop_NTPase"/>
</dbReference>
<dbReference type="GO" id="GO:0042803">
    <property type="term" value="F:protein homodimerization activity"/>
    <property type="evidence" value="ECO:0007669"/>
    <property type="project" value="UniProtKB-ARBA"/>
</dbReference>
<evidence type="ECO:0000313" key="10">
    <source>
        <dbReference type="Proteomes" id="UP000001700"/>
    </source>
</evidence>
<feature type="binding site" evidence="8">
    <location>
        <position position="42"/>
    </location>
    <ligand>
        <name>substrate</name>
    </ligand>
</feature>
<dbReference type="HOGENOM" id="CLU_072551_0_0_6"/>
<feature type="binding site" evidence="8">
    <location>
        <position position="115"/>
    </location>
    <ligand>
        <name>Mg(2+)</name>
        <dbReference type="ChEBI" id="CHEBI:18420"/>
    </ligand>
</feature>
<evidence type="ECO:0000256" key="3">
    <source>
        <dbReference type="ARBA" id="ARBA00022723"/>
    </source>
</evidence>
<keyword evidence="10" id="KW-1185">Reference proteome</keyword>
<comment type="subcellular location">
    <subcellularLocation>
        <location evidence="8">Cytoplasm</location>
    </subcellularLocation>
</comment>
<organism evidence="9 10">
    <name type="scientific">Riesia pediculicola (strain USDA)</name>
    <dbReference type="NCBI Taxonomy" id="515618"/>
    <lineage>
        <taxon>Bacteria</taxon>
        <taxon>Pseudomonadati</taxon>
        <taxon>Pseudomonadota</taxon>
        <taxon>Gammaproteobacteria</taxon>
        <taxon>Enterobacterales</taxon>
        <taxon>Enterobacteriaceae</taxon>
        <taxon>Candidatus Riesia</taxon>
    </lineage>
</organism>
<dbReference type="OrthoDB" id="9802097at2"/>
<protein>
    <recommendedName>
        <fullName evidence="8">ATP-dependent dethiobiotin synthetase BioD</fullName>
        <ecNumber evidence="8">6.3.3.3</ecNumber>
    </recommendedName>
    <alternativeName>
        <fullName evidence="8">DTB synthetase</fullName>
        <shortName evidence="8">DTBS</shortName>
    </alternativeName>
    <alternativeName>
        <fullName evidence="8">Dethiobiotin synthase</fullName>
    </alternativeName>
</protein>
<keyword evidence="3 8" id="KW-0479">Metal-binding</keyword>
<dbReference type="GO" id="GO:0005524">
    <property type="term" value="F:ATP binding"/>
    <property type="evidence" value="ECO:0007669"/>
    <property type="project" value="UniProtKB-UniRule"/>
</dbReference>
<dbReference type="PANTHER" id="PTHR43210:SF5">
    <property type="entry name" value="DETHIOBIOTIN SYNTHETASE"/>
    <property type="match status" value="1"/>
</dbReference>
<evidence type="ECO:0000256" key="5">
    <source>
        <dbReference type="ARBA" id="ARBA00022756"/>
    </source>
</evidence>
<dbReference type="eggNOG" id="COG0132">
    <property type="taxonomic scope" value="Bacteria"/>
</dbReference>
<keyword evidence="6 8" id="KW-0067">ATP-binding</keyword>
<proteinExistence type="inferred from homology"/>
<feature type="binding site" evidence="8">
    <location>
        <begin position="175"/>
        <end position="176"/>
    </location>
    <ligand>
        <name>ATP</name>
        <dbReference type="ChEBI" id="CHEBI:30616"/>
    </ligand>
</feature>
<comment type="cofactor">
    <cofactor evidence="8">
        <name>Mg(2+)</name>
        <dbReference type="ChEBI" id="CHEBI:18420"/>
    </cofactor>
</comment>
<comment type="caution">
    <text evidence="8">Lacks conserved residue(s) required for the propagation of feature annotation.</text>
</comment>
<dbReference type="EC" id="6.3.3.3" evidence="8"/>
<dbReference type="Pfam" id="PF13500">
    <property type="entry name" value="AAA_26"/>
    <property type="match status" value="1"/>
</dbReference>
<feature type="active site" evidence="8">
    <location>
        <position position="38"/>
    </location>
</feature>
<dbReference type="Proteomes" id="UP000001700">
    <property type="component" value="Chromosome"/>
</dbReference>
<evidence type="ECO:0000256" key="6">
    <source>
        <dbReference type="ARBA" id="ARBA00022840"/>
    </source>
</evidence>
<evidence type="ECO:0000313" key="9">
    <source>
        <dbReference type="EMBL" id="ADD79932.1"/>
    </source>
</evidence>
<dbReference type="UniPathway" id="UPA00078">
    <property type="reaction ID" value="UER00161"/>
</dbReference>
<dbReference type="GO" id="GO:0005829">
    <property type="term" value="C:cytosol"/>
    <property type="evidence" value="ECO:0007669"/>
    <property type="project" value="TreeGrafter"/>
</dbReference>
<dbReference type="HAMAP" id="MF_00336">
    <property type="entry name" value="BioD"/>
    <property type="match status" value="1"/>
</dbReference>
<keyword evidence="4 8" id="KW-0547">Nucleotide-binding</keyword>
<reference evidence="9" key="1">
    <citation type="submission" date="2008-05" db="EMBL/GenBank/DDBJ databases">
        <title>Genome sequence of Riesia pediculicola USDA.</title>
        <authorList>
            <person name="Kirkness E.F."/>
        </authorList>
    </citation>
    <scope>NUCLEOTIDE SEQUENCE [LARGE SCALE GENOMIC DNA]</scope>
    <source>
        <strain evidence="9">USDA</strain>
    </source>
</reference>
<dbReference type="AlphaFoldDB" id="D4G8Z0"/>
<comment type="pathway">
    <text evidence="8">Cofactor biosynthesis; biotin biosynthesis; biotin from 7,8-diaminononanoate: step 1/2.</text>
</comment>
<evidence type="ECO:0000256" key="8">
    <source>
        <dbReference type="HAMAP-Rule" id="MF_00336"/>
    </source>
</evidence>
<evidence type="ECO:0000256" key="2">
    <source>
        <dbReference type="ARBA" id="ARBA00022598"/>
    </source>
</evidence>
<dbReference type="Gene3D" id="3.40.50.300">
    <property type="entry name" value="P-loop containing nucleotide triphosphate hydrolases"/>
    <property type="match status" value="1"/>
</dbReference>
<keyword evidence="1 8" id="KW-0963">Cytoplasm</keyword>
<feature type="binding site" evidence="8">
    <location>
        <position position="17"/>
    </location>
    <ligand>
        <name>Mg(2+)</name>
        <dbReference type="ChEBI" id="CHEBI:18420"/>
    </ligand>
</feature>
<comment type="subunit">
    <text evidence="8">Homodimer.</text>
</comment>
<dbReference type="EMBL" id="CP001085">
    <property type="protein sequence ID" value="ADD79932.1"/>
    <property type="molecule type" value="Genomic_DNA"/>
</dbReference>
<dbReference type="SUPFAM" id="SSF52540">
    <property type="entry name" value="P-loop containing nucleoside triphosphate hydrolases"/>
    <property type="match status" value="1"/>
</dbReference>
<keyword evidence="2 8" id="KW-0436">Ligase</keyword>
<dbReference type="GO" id="GO:0004141">
    <property type="term" value="F:dethiobiotin synthase activity"/>
    <property type="evidence" value="ECO:0007669"/>
    <property type="project" value="UniProtKB-UniRule"/>
</dbReference>
<feature type="binding site" evidence="8">
    <location>
        <position position="54"/>
    </location>
    <ligand>
        <name>ATP</name>
        <dbReference type="ChEBI" id="CHEBI:30616"/>
    </ligand>
</feature>
<dbReference type="NCBIfam" id="TIGR00347">
    <property type="entry name" value="bioD"/>
    <property type="match status" value="1"/>
</dbReference>